<dbReference type="CDD" id="cd03191">
    <property type="entry name" value="GST_C_Zeta"/>
    <property type="match status" value="1"/>
</dbReference>
<dbReference type="InterPro" id="IPR036249">
    <property type="entry name" value="Thioredoxin-like_sf"/>
</dbReference>
<dbReference type="EC" id="2.5.1.18" evidence="2"/>
<dbReference type="InterPro" id="IPR040079">
    <property type="entry name" value="Glutathione_S-Trfase"/>
</dbReference>
<dbReference type="AlphaFoldDB" id="A0A7N0TDH0"/>
<comment type="similarity">
    <text evidence="1">Belongs to the GST superfamily. Zeta family.</text>
</comment>
<dbReference type="GO" id="GO:0009407">
    <property type="term" value="P:toxin catabolic process"/>
    <property type="evidence" value="ECO:0007669"/>
    <property type="project" value="UniProtKB-ARBA"/>
</dbReference>
<dbReference type="InterPro" id="IPR005955">
    <property type="entry name" value="GST_Zeta"/>
</dbReference>
<dbReference type="Gene3D" id="3.40.30.10">
    <property type="entry name" value="Glutaredoxin"/>
    <property type="match status" value="1"/>
</dbReference>
<dbReference type="CDD" id="cd03042">
    <property type="entry name" value="GST_N_Zeta"/>
    <property type="match status" value="1"/>
</dbReference>
<dbReference type="SUPFAM" id="SSF47616">
    <property type="entry name" value="GST C-terminal domain-like"/>
    <property type="match status" value="1"/>
</dbReference>
<dbReference type="InterPro" id="IPR036282">
    <property type="entry name" value="Glutathione-S-Trfase_C_sf"/>
</dbReference>
<feature type="domain" description="GST C-terminal" evidence="6">
    <location>
        <begin position="98"/>
        <end position="223"/>
    </location>
</feature>
<dbReference type="OMA" id="HWISQGL"/>
<protein>
    <recommendedName>
        <fullName evidence="2">glutathione transferase</fullName>
        <ecNumber evidence="2">2.5.1.18</ecNumber>
    </recommendedName>
</protein>
<dbReference type="Proteomes" id="UP000594263">
    <property type="component" value="Unplaced"/>
</dbReference>
<dbReference type="InterPro" id="IPR004045">
    <property type="entry name" value="Glutathione_S-Trfase_N"/>
</dbReference>
<dbReference type="GO" id="GO:0004364">
    <property type="term" value="F:glutathione transferase activity"/>
    <property type="evidence" value="ECO:0007669"/>
    <property type="project" value="UniProtKB-EC"/>
</dbReference>
<sequence length="223" mass="25206">MEISHGDSSPSTKIVLYSYWKSSCSWRVRFALRLKGLAYKYKAVNLAKREHFSPEFEKLNPLHFVPVLVDGSVVVAESYAILLYLEDKYPQIALLPADPKLKAINLQIASIINSSIQPFHMLGILKRIEEMCGPEESRSFAQSNIDKGFHCLENLLQKKSGRYATGEQLHMADVFLAPQIAVAADRFGVDMSKFPTLGRIYEAYKLLPEFHDSSPQKQPDAEN</sequence>
<dbReference type="PROSITE" id="PS50404">
    <property type="entry name" value="GST_NTER"/>
    <property type="match status" value="1"/>
</dbReference>
<evidence type="ECO:0000259" key="6">
    <source>
        <dbReference type="PROSITE" id="PS50405"/>
    </source>
</evidence>
<dbReference type="InterPro" id="IPR034330">
    <property type="entry name" value="GST_Zeta_C"/>
</dbReference>
<dbReference type="EnsemblPlants" id="Kaladp0032s0383.1.v1.1">
    <property type="protein sequence ID" value="Kaladp0032s0383.1.v1.1"/>
    <property type="gene ID" value="Kaladp0032s0383.v1.1"/>
</dbReference>
<dbReference type="Gene3D" id="1.20.1050.10">
    <property type="match status" value="1"/>
</dbReference>
<dbReference type="Gramene" id="Kaladp0032s0383.1.v1.1">
    <property type="protein sequence ID" value="Kaladp0032s0383.1.v1.1"/>
    <property type="gene ID" value="Kaladp0032s0383.v1.1"/>
</dbReference>
<evidence type="ECO:0000313" key="7">
    <source>
        <dbReference type="EnsemblPlants" id="Kaladp0032s0383.1.v1.1"/>
    </source>
</evidence>
<dbReference type="FunFam" id="3.40.30.10:FF:000100">
    <property type="entry name" value="Glutathione S-transferase Z1"/>
    <property type="match status" value="1"/>
</dbReference>
<proteinExistence type="inferred from homology"/>
<dbReference type="NCBIfam" id="TIGR01262">
    <property type="entry name" value="maiA"/>
    <property type="match status" value="1"/>
</dbReference>
<dbReference type="InterPro" id="IPR034333">
    <property type="entry name" value="GST_Zeta_N"/>
</dbReference>
<dbReference type="FunFam" id="1.20.1050.10:FF:000017">
    <property type="entry name" value="Maleylacetoacetate isomerase"/>
    <property type="match status" value="1"/>
</dbReference>
<accession>A0A7N0TDH0</accession>
<reference evidence="7" key="1">
    <citation type="submission" date="2021-01" db="UniProtKB">
        <authorList>
            <consortium name="EnsemblPlants"/>
        </authorList>
    </citation>
    <scope>IDENTIFICATION</scope>
</reference>
<dbReference type="GO" id="GO:0006559">
    <property type="term" value="P:L-phenylalanine catabolic process"/>
    <property type="evidence" value="ECO:0007669"/>
    <property type="project" value="TreeGrafter"/>
</dbReference>
<dbReference type="GO" id="GO:0016034">
    <property type="term" value="F:maleylacetoacetate isomerase activity"/>
    <property type="evidence" value="ECO:0007669"/>
    <property type="project" value="TreeGrafter"/>
</dbReference>
<evidence type="ECO:0000256" key="4">
    <source>
        <dbReference type="ARBA" id="ARBA00047960"/>
    </source>
</evidence>
<dbReference type="InterPro" id="IPR010987">
    <property type="entry name" value="Glutathione-S-Trfase_C-like"/>
</dbReference>
<dbReference type="SFLD" id="SFLDS00019">
    <property type="entry name" value="Glutathione_Transferase_(cytos"/>
    <property type="match status" value="1"/>
</dbReference>
<evidence type="ECO:0000256" key="3">
    <source>
        <dbReference type="ARBA" id="ARBA00022679"/>
    </source>
</evidence>
<keyword evidence="8" id="KW-1185">Reference proteome</keyword>
<evidence type="ECO:0000313" key="8">
    <source>
        <dbReference type="Proteomes" id="UP000594263"/>
    </source>
</evidence>
<comment type="catalytic activity">
    <reaction evidence="4">
        <text>RX + glutathione = an S-substituted glutathione + a halide anion + H(+)</text>
        <dbReference type="Rhea" id="RHEA:16437"/>
        <dbReference type="ChEBI" id="CHEBI:15378"/>
        <dbReference type="ChEBI" id="CHEBI:16042"/>
        <dbReference type="ChEBI" id="CHEBI:17792"/>
        <dbReference type="ChEBI" id="CHEBI:57925"/>
        <dbReference type="ChEBI" id="CHEBI:90779"/>
        <dbReference type="EC" id="2.5.1.18"/>
    </reaction>
</comment>
<feature type="domain" description="GST N-terminal" evidence="5">
    <location>
        <begin position="12"/>
        <end position="93"/>
    </location>
</feature>
<dbReference type="PANTHER" id="PTHR42673">
    <property type="entry name" value="MALEYLACETOACETATE ISOMERASE"/>
    <property type="match status" value="1"/>
</dbReference>
<dbReference type="InterPro" id="IPR004046">
    <property type="entry name" value="GST_C"/>
</dbReference>
<dbReference type="SFLD" id="SFLDG00358">
    <property type="entry name" value="Main_(cytGST)"/>
    <property type="match status" value="1"/>
</dbReference>
<dbReference type="SUPFAM" id="SSF52833">
    <property type="entry name" value="Thioredoxin-like"/>
    <property type="match status" value="1"/>
</dbReference>
<evidence type="ECO:0000256" key="1">
    <source>
        <dbReference type="ARBA" id="ARBA00010007"/>
    </source>
</evidence>
<dbReference type="PROSITE" id="PS50405">
    <property type="entry name" value="GST_CTER"/>
    <property type="match status" value="1"/>
</dbReference>
<evidence type="ECO:0000256" key="2">
    <source>
        <dbReference type="ARBA" id="ARBA00012452"/>
    </source>
</evidence>
<name>A0A7N0TDH0_KALFE</name>
<dbReference type="Pfam" id="PF14497">
    <property type="entry name" value="GST_C_3"/>
    <property type="match status" value="1"/>
</dbReference>
<dbReference type="PANTHER" id="PTHR42673:SF7">
    <property type="entry name" value="GLUTATHIONE S-TRANSFERASE ZETA CLASS-LIKE"/>
    <property type="match status" value="1"/>
</dbReference>
<dbReference type="GO" id="GO:0006749">
    <property type="term" value="P:glutathione metabolic process"/>
    <property type="evidence" value="ECO:0007669"/>
    <property type="project" value="TreeGrafter"/>
</dbReference>
<dbReference type="GO" id="GO:0005737">
    <property type="term" value="C:cytoplasm"/>
    <property type="evidence" value="ECO:0007669"/>
    <property type="project" value="InterPro"/>
</dbReference>
<dbReference type="Pfam" id="PF13409">
    <property type="entry name" value="GST_N_2"/>
    <property type="match status" value="1"/>
</dbReference>
<evidence type="ECO:0000259" key="5">
    <source>
        <dbReference type="PROSITE" id="PS50404"/>
    </source>
</evidence>
<keyword evidence="3" id="KW-0808">Transferase</keyword>
<organism evidence="7 8">
    <name type="scientific">Kalanchoe fedtschenkoi</name>
    <name type="common">Lavender scallops</name>
    <name type="synonym">South American air plant</name>
    <dbReference type="NCBI Taxonomy" id="63787"/>
    <lineage>
        <taxon>Eukaryota</taxon>
        <taxon>Viridiplantae</taxon>
        <taxon>Streptophyta</taxon>
        <taxon>Embryophyta</taxon>
        <taxon>Tracheophyta</taxon>
        <taxon>Spermatophyta</taxon>
        <taxon>Magnoliopsida</taxon>
        <taxon>eudicotyledons</taxon>
        <taxon>Gunneridae</taxon>
        <taxon>Pentapetalae</taxon>
        <taxon>Saxifragales</taxon>
        <taxon>Crassulaceae</taxon>
        <taxon>Kalanchoe</taxon>
    </lineage>
</organism>